<feature type="compositionally biased region" description="Acidic residues" evidence="2">
    <location>
        <begin position="363"/>
        <end position="382"/>
    </location>
</feature>
<gene>
    <name evidence="3" type="primary">LOC107778358</name>
</gene>
<accession>A0A1S3YPW3</accession>
<dbReference type="AlphaFoldDB" id="A0A1S3YPW3"/>
<name>A0A1S3YPW3_TOBAC</name>
<feature type="region of interest" description="Disordered" evidence="2">
    <location>
        <begin position="335"/>
        <end position="403"/>
    </location>
</feature>
<organism evidence="3">
    <name type="scientific">Nicotiana tabacum</name>
    <name type="common">Common tobacco</name>
    <dbReference type="NCBI Taxonomy" id="4097"/>
    <lineage>
        <taxon>Eukaryota</taxon>
        <taxon>Viridiplantae</taxon>
        <taxon>Streptophyta</taxon>
        <taxon>Embryophyta</taxon>
        <taxon>Tracheophyta</taxon>
        <taxon>Spermatophyta</taxon>
        <taxon>Magnoliopsida</taxon>
        <taxon>eudicotyledons</taxon>
        <taxon>Gunneridae</taxon>
        <taxon>Pentapetalae</taxon>
        <taxon>asterids</taxon>
        <taxon>lamiids</taxon>
        <taxon>Solanales</taxon>
        <taxon>Solanaceae</taxon>
        <taxon>Nicotianoideae</taxon>
        <taxon>Nicotianeae</taxon>
        <taxon>Nicotiana</taxon>
    </lineage>
</organism>
<sequence length="437" mass="49488">MGDHMQVEDYELWDIITDGSLSIVKKNAEGNDVPKTRANYNAEDLKKWEKNAQEISCKIKYPSKERLSELLLELIDESEDVNNEKEQLLKECVILKAKCKNLKLRACETENENIILKNQLRALDTTVLELKSENIKLKLGTSKEIASDRELTLEGDLGKVKDELYKRDDQVQVKESSQIWFMDSGFSKHMTGSKNRFLSLADLKGYGLKYSLINVSQLCDRGNMEQDDEEIGLTRNSNGETTFQPKTTSRERIGDETGFLVDRKSTSGAMVLWGDESTDREESVEIGGSGSGDTTAAEGLKGNGWQEEKGCLFYPSRDSSHKRKNYKELEEAKLGQLEKALPESAKKAAAKGKKNDGQTSEEIQIEEMDLVLHDEDEAEEVEVVTPTSKKIKTSEEKSPEKSVKIEESALFKRTRYARKSRKVQIVEEESEEEETDE</sequence>
<feature type="coiled-coil region" evidence="1">
    <location>
        <begin position="64"/>
        <end position="105"/>
    </location>
</feature>
<evidence type="ECO:0000256" key="2">
    <source>
        <dbReference type="SAM" id="MobiDB-lite"/>
    </source>
</evidence>
<dbReference type="PaxDb" id="4097-A0A1S3YPW3"/>
<reference evidence="3" key="1">
    <citation type="submission" date="2025-08" db="UniProtKB">
        <authorList>
            <consortium name="RefSeq"/>
        </authorList>
    </citation>
    <scope>IDENTIFICATION</scope>
</reference>
<feature type="region of interest" description="Disordered" evidence="2">
    <location>
        <begin position="417"/>
        <end position="437"/>
    </location>
</feature>
<feature type="compositionally biased region" description="Basic and acidic residues" evidence="2">
    <location>
        <begin position="392"/>
        <end position="403"/>
    </location>
</feature>
<keyword evidence="1" id="KW-0175">Coiled coil</keyword>
<dbReference type="RefSeq" id="XP_016454092.1">
    <property type="nucleotide sequence ID" value="XM_016598606.1"/>
</dbReference>
<evidence type="ECO:0000313" key="3">
    <source>
        <dbReference type="RefSeq" id="XP_016454092.1"/>
    </source>
</evidence>
<evidence type="ECO:0000256" key="1">
    <source>
        <dbReference type="SAM" id="Coils"/>
    </source>
</evidence>
<dbReference type="KEGG" id="nta:107778358"/>
<proteinExistence type="predicted"/>
<protein>
    <submittedName>
        <fullName evidence="3">Uncharacterized protein</fullName>
    </submittedName>
</protein>
<feature type="compositionally biased region" description="Acidic residues" evidence="2">
    <location>
        <begin position="426"/>
        <end position="437"/>
    </location>
</feature>
<feature type="region of interest" description="Disordered" evidence="2">
    <location>
        <begin position="276"/>
        <end position="302"/>
    </location>
</feature>